<dbReference type="PANTHER" id="PTHR10078:SF30">
    <property type="entry name" value="INTERLEUKIN-1 BETA"/>
    <property type="match status" value="1"/>
</dbReference>
<dbReference type="PANTHER" id="PTHR10078">
    <property type="entry name" value="INTERLEUKIN-1 FAMILY MEMBER"/>
    <property type="match status" value="1"/>
</dbReference>
<dbReference type="GO" id="GO:0005829">
    <property type="term" value="C:cytosol"/>
    <property type="evidence" value="ECO:0007669"/>
    <property type="project" value="UniProtKB-SubCell"/>
</dbReference>
<dbReference type="CDD" id="cd23296">
    <property type="entry name" value="beta-trefoil_IL1B"/>
    <property type="match status" value="1"/>
</dbReference>
<evidence type="ECO:0000256" key="1">
    <source>
        <dbReference type="ARBA" id="ARBA00004371"/>
    </source>
</evidence>
<dbReference type="InterPro" id="IPR008996">
    <property type="entry name" value="IL1/FGF"/>
</dbReference>
<evidence type="ECO:0000256" key="5">
    <source>
        <dbReference type="ARBA" id="ARBA00022490"/>
    </source>
</evidence>
<keyword evidence="8" id="KW-0666">Pyrogen</keyword>
<keyword evidence="11" id="KW-0497">Mitogen</keyword>
<evidence type="ECO:0000256" key="2">
    <source>
        <dbReference type="ARBA" id="ARBA00004514"/>
    </source>
</evidence>
<dbReference type="GO" id="GO:0048246">
    <property type="term" value="P:macrophage chemotaxis"/>
    <property type="evidence" value="ECO:0007669"/>
    <property type="project" value="TreeGrafter"/>
</dbReference>
<dbReference type="AlphaFoldDB" id="A0A6P7IYI1"/>
<evidence type="ECO:0000256" key="9">
    <source>
        <dbReference type="ARBA" id="ARBA00023198"/>
    </source>
</evidence>
<dbReference type="InParanoid" id="A0A6P7IYI1"/>
<dbReference type="Gene3D" id="2.80.10.50">
    <property type="match status" value="1"/>
</dbReference>
<evidence type="ECO:0000313" key="14">
    <source>
        <dbReference type="RefSeq" id="XP_028269439.1"/>
    </source>
</evidence>
<keyword evidence="9" id="KW-0395">Inflammatory response</keyword>
<comment type="subcellular location">
    <subcellularLocation>
        <location evidence="2">Cytoplasm</location>
        <location evidence="2">Cytosol</location>
    </subcellularLocation>
    <subcellularLocation>
        <location evidence="1">Lysosome</location>
    </subcellularLocation>
    <subcellularLocation>
        <location evidence="3">Secreted</location>
        <location evidence="3">Extracellular exosome</location>
    </subcellularLocation>
</comment>
<evidence type="ECO:0000313" key="13">
    <source>
        <dbReference type="Proteomes" id="UP000515145"/>
    </source>
</evidence>
<accession>A0A6P7IYI1</accession>
<keyword evidence="13" id="KW-1185">Reference proteome</keyword>
<keyword evidence="6" id="KW-0202">Cytokine</keyword>
<dbReference type="PRINTS" id="PR01359">
    <property type="entry name" value="INTRLEUKIN1B"/>
</dbReference>
<keyword evidence="10" id="KW-0458">Lysosome</keyword>
<dbReference type="GO" id="GO:0005764">
    <property type="term" value="C:lysosome"/>
    <property type="evidence" value="ECO:0007669"/>
    <property type="project" value="UniProtKB-SubCell"/>
</dbReference>
<dbReference type="PRINTS" id="PR00264">
    <property type="entry name" value="INTERLEUKIN1"/>
</dbReference>
<dbReference type="SMART" id="SM00125">
    <property type="entry name" value="IL1"/>
    <property type="match status" value="1"/>
</dbReference>
<evidence type="ECO:0000256" key="6">
    <source>
        <dbReference type="ARBA" id="ARBA00022514"/>
    </source>
</evidence>
<reference evidence="14" key="1">
    <citation type="submission" date="2025-08" db="UniProtKB">
        <authorList>
            <consortium name="RefSeq"/>
        </authorList>
    </citation>
    <scope>IDENTIFICATION</scope>
</reference>
<keyword evidence="7 12" id="KW-0964">Secreted</keyword>
<dbReference type="GO" id="GO:0005125">
    <property type="term" value="F:cytokine activity"/>
    <property type="evidence" value="ECO:0007669"/>
    <property type="project" value="UniProtKB-UniRule"/>
</dbReference>
<dbReference type="GO" id="GO:0019221">
    <property type="term" value="P:cytokine-mediated signaling pathway"/>
    <property type="evidence" value="ECO:0007669"/>
    <property type="project" value="TreeGrafter"/>
</dbReference>
<dbReference type="InterPro" id="IPR000975">
    <property type="entry name" value="IL-1_fam"/>
</dbReference>
<dbReference type="GO" id="GO:0006955">
    <property type="term" value="P:immune response"/>
    <property type="evidence" value="ECO:0007669"/>
    <property type="project" value="InterPro"/>
</dbReference>
<dbReference type="GO" id="GO:0042119">
    <property type="term" value="P:neutrophil activation"/>
    <property type="evidence" value="ECO:0007669"/>
    <property type="project" value="TreeGrafter"/>
</dbReference>
<dbReference type="Pfam" id="PF00340">
    <property type="entry name" value="IL1"/>
    <property type="match status" value="1"/>
</dbReference>
<evidence type="ECO:0000256" key="8">
    <source>
        <dbReference type="ARBA" id="ARBA00022620"/>
    </source>
</evidence>
<proteinExistence type="inferred from homology"/>
<evidence type="ECO:0000256" key="12">
    <source>
        <dbReference type="RuleBase" id="RU003753"/>
    </source>
</evidence>
<dbReference type="GO" id="GO:0001660">
    <property type="term" value="P:fever generation"/>
    <property type="evidence" value="ECO:0007669"/>
    <property type="project" value="UniProtKB-KW"/>
</dbReference>
<protein>
    <recommendedName>
        <fullName evidence="12">Interleukin-1</fullName>
    </recommendedName>
</protein>
<dbReference type="SUPFAM" id="SSF50353">
    <property type="entry name" value="Cytokine"/>
    <property type="match status" value="1"/>
</dbReference>
<dbReference type="GO" id="GO:0071222">
    <property type="term" value="P:cellular response to lipopolysaccharide"/>
    <property type="evidence" value="ECO:0007669"/>
    <property type="project" value="TreeGrafter"/>
</dbReference>
<organism evidence="13 14">
    <name type="scientific">Parambassis ranga</name>
    <name type="common">Indian glassy fish</name>
    <dbReference type="NCBI Taxonomy" id="210632"/>
    <lineage>
        <taxon>Eukaryota</taxon>
        <taxon>Metazoa</taxon>
        <taxon>Chordata</taxon>
        <taxon>Craniata</taxon>
        <taxon>Vertebrata</taxon>
        <taxon>Euteleostomi</taxon>
        <taxon>Actinopterygii</taxon>
        <taxon>Neopterygii</taxon>
        <taxon>Teleostei</taxon>
        <taxon>Neoteleostei</taxon>
        <taxon>Acanthomorphata</taxon>
        <taxon>Ovalentaria</taxon>
        <taxon>Ambassidae</taxon>
        <taxon>Parambassis</taxon>
    </lineage>
</organism>
<evidence type="ECO:0000256" key="11">
    <source>
        <dbReference type="ARBA" id="ARBA00023246"/>
    </source>
</evidence>
<dbReference type="Proteomes" id="UP000515145">
    <property type="component" value="Chromosome 9"/>
</dbReference>
<sequence>MESQMSCSMSDMWSLKMPKGLDLEISHHPLTMRRVVNLIVAMERLKSHKSSESVQGTEFREENLLNIMLESIVEEKIVLERSAAPSEFSRRGMHLCTMTDSQKRSLVQNSMELHAVMLQGGSTDRKVHLNMSTYVPPTTPSTNAWPVALGIKDTDLYLSCHKDGGNPTLCLEEVTNKDSLRQIGSQSEMVRFLFYKQDTGVNNSTLMSARYPNWYISTAEENNKPVEMCQETARRHRTFNIERQS</sequence>
<name>A0A6P7IYI1_9TELE</name>
<comment type="similarity">
    <text evidence="4 12">Belongs to the IL-1 family.</text>
</comment>
<gene>
    <name evidence="14" type="primary">LOC114440953</name>
</gene>
<evidence type="ECO:0000256" key="4">
    <source>
        <dbReference type="ARBA" id="ARBA00010448"/>
    </source>
</evidence>
<dbReference type="PRINTS" id="PR01357">
    <property type="entry name" value="INTRLEUKN1AB"/>
</dbReference>
<dbReference type="OrthoDB" id="9449069at2759"/>
<dbReference type="GeneID" id="114440953"/>
<evidence type="ECO:0000256" key="3">
    <source>
        <dbReference type="ARBA" id="ARBA00004550"/>
    </source>
</evidence>
<dbReference type="GO" id="GO:0005615">
    <property type="term" value="C:extracellular space"/>
    <property type="evidence" value="ECO:0007669"/>
    <property type="project" value="UniProtKB-KW"/>
</dbReference>
<evidence type="ECO:0000256" key="10">
    <source>
        <dbReference type="ARBA" id="ARBA00023228"/>
    </source>
</evidence>
<dbReference type="GO" id="GO:0010628">
    <property type="term" value="P:positive regulation of gene expression"/>
    <property type="evidence" value="ECO:0007669"/>
    <property type="project" value="TreeGrafter"/>
</dbReference>
<dbReference type="GO" id="GO:0005149">
    <property type="term" value="F:interleukin-1 receptor binding"/>
    <property type="evidence" value="ECO:0007669"/>
    <property type="project" value="UniProtKB-UniRule"/>
</dbReference>
<dbReference type="GO" id="GO:0051781">
    <property type="term" value="P:positive regulation of cell division"/>
    <property type="evidence" value="ECO:0007669"/>
    <property type="project" value="UniProtKB-KW"/>
</dbReference>
<evidence type="ECO:0000256" key="7">
    <source>
        <dbReference type="ARBA" id="ARBA00022525"/>
    </source>
</evidence>
<keyword evidence="5" id="KW-0963">Cytoplasm</keyword>
<dbReference type="RefSeq" id="XP_028269439.1">
    <property type="nucleotide sequence ID" value="XM_028413638.1"/>
</dbReference>
<dbReference type="GO" id="GO:1901222">
    <property type="term" value="P:regulation of non-canonical NF-kappaB signal transduction"/>
    <property type="evidence" value="ECO:0007669"/>
    <property type="project" value="TreeGrafter"/>
</dbReference>